<accession>A0A6J4V2T9</accession>
<protein>
    <submittedName>
        <fullName evidence="1">Uncharacterized protein</fullName>
    </submittedName>
</protein>
<sequence>MSSPVPIPVGGELASLEAWVDPTASPPYLLMLLGDDSGCWRIVDPGQGYRTLFSSRSYEDAKSWVLEDEYESVRGRMTNAADPAPV</sequence>
<gene>
    <name evidence="1" type="ORF">AVDCRST_MAG73-4170</name>
</gene>
<evidence type="ECO:0000313" key="1">
    <source>
        <dbReference type="EMBL" id="CAA9566406.1"/>
    </source>
</evidence>
<proteinExistence type="predicted"/>
<dbReference type="EMBL" id="CADCWE010000270">
    <property type="protein sequence ID" value="CAA9566406.1"/>
    <property type="molecule type" value="Genomic_DNA"/>
</dbReference>
<dbReference type="AlphaFoldDB" id="A0A6J4V2T9"/>
<reference evidence="1" key="1">
    <citation type="submission" date="2020-02" db="EMBL/GenBank/DDBJ databases">
        <authorList>
            <person name="Meier V. D."/>
        </authorList>
    </citation>
    <scope>NUCLEOTIDE SEQUENCE</scope>
    <source>
        <strain evidence="1">AVDCRST_MAG73</strain>
    </source>
</reference>
<organism evidence="1">
    <name type="scientific">uncultured Thermomicrobiales bacterium</name>
    <dbReference type="NCBI Taxonomy" id="1645740"/>
    <lineage>
        <taxon>Bacteria</taxon>
        <taxon>Pseudomonadati</taxon>
        <taxon>Thermomicrobiota</taxon>
        <taxon>Thermomicrobia</taxon>
        <taxon>Thermomicrobiales</taxon>
        <taxon>environmental samples</taxon>
    </lineage>
</organism>
<name>A0A6J4V2T9_9BACT</name>